<keyword evidence="1" id="KW-0732">Signal</keyword>
<keyword evidence="4" id="KW-1185">Reference proteome</keyword>
<dbReference type="Proteomes" id="UP000570678">
    <property type="component" value="Unassembled WGS sequence"/>
</dbReference>
<name>A0A846YSL5_9NOCA</name>
<protein>
    <submittedName>
        <fullName evidence="3">DUF732 domain-containing protein</fullName>
    </submittedName>
</protein>
<feature type="domain" description="DUF732" evidence="2">
    <location>
        <begin position="51"/>
        <end position="119"/>
    </location>
</feature>
<dbReference type="RefSeq" id="WP_062978573.1">
    <property type="nucleotide sequence ID" value="NZ_JAAXOT010000024.1"/>
</dbReference>
<reference evidence="3 4" key="1">
    <citation type="submission" date="2020-04" db="EMBL/GenBank/DDBJ databases">
        <title>MicrobeNet Type strains.</title>
        <authorList>
            <person name="Nicholson A.C."/>
        </authorList>
    </citation>
    <scope>NUCLEOTIDE SEQUENCE [LARGE SCALE GENOMIC DNA]</scope>
    <source>
        <strain evidence="3 4">JCM 3332</strain>
    </source>
</reference>
<accession>A0A846YSL5</accession>
<sequence length="123" mass="12841">MLSTTRPLTAVLAIAAAATLSVTTPTASAAPATGSAGGSSAPGCAPRSDADHVFLYESHFDEEPCDVQDAAIQLARADCDWLDVYGGSASNRIALAESHEDAVDYPYIFVHAAITAYCPHHEY</sequence>
<evidence type="ECO:0000259" key="2">
    <source>
        <dbReference type="Pfam" id="PF05305"/>
    </source>
</evidence>
<feature type="signal peptide" evidence="1">
    <location>
        <begin position="1"/>
        <end position="29"/>
    </location>
</feature>
<gene>
    <name evidence="3" type="ORF">HGA15_31245</name>
</gene>
<dbReference type="Pfam" id="PF05305">
    <property type="entry name" value="DUF732"/>
    <property type="match status" value="1"/>
</dbReference>
<dbReference type="AlphaFoldDB" id="A0A846YSL5"/>
<dbReference type="InterPro" id="IPR007969">
    <property type="entry name" value="DUF732"/>
</dbReference>
<evidence type="ECO:0000256" key="1">
    <source>
        <dbReference type="SAM" id="SignalP"/>
    </source>
</evidence>
<feature type="chain" id="PRO_5032909661" evidence="1">
    <location>
        <begin position="30"/>
        <end position="123"/>
    </location>
</feature>
<proteinExistence type="predicted"/>
<evidence type="ECO:0000313" key="4">
    <source>
        <dbReference type="Proteomes" id="UP000570678"/>
    </source>
</evidence>
<organism evidence="3 4">
    <name type="scientific">Nocardia flavorosea</name>
    <dbReference type="NCBI Taxonomy" id="53429"/>
    <lineage>
        <taxon>Bacteria</taxon>
        <taxon>Bacillati</taxon>
        <taxon>Actinomycetota</taxon>
        <taxon>Actinomycetes</taxon>
        <taxon>Mycobacteriales</taxon>
        <taxon>Nocardiaceae</taxon>
        <taxon>Nocardia</taxon>
    </lineage>
</organism>
<dbReference type="EMBL" id="JAAXOT010000024">
    <property type="protein sequence ID" value="NKY60540.1"/>
    <property type="molecule type" value="Genomic_DNA"/>
</dbReference>
<comment type="caution">
    <text evidence="3">The sequence shown here is derived from an EMBL/GenBank/DDBJ whole genome shotgun (WGS) entry which is preliminary data.</text>
</comment>
<evidence type="ECO:0000313" key="3">
    <source>
        <dbReference type="EMBL" id="NKY60540.1"/>
    </source>
</evidence>